<dbReference type="KEGG" id="hpd:KHP_0502"/>
<dbReference type="EMBL" id="CP000012">
    <property type="protein sequence ID" value="ACX97710.1"/>
    <property type="molecule type" value="Genomic_DNA"/>
</dbReference>
<proteinExistence type="predicted"/>
<protein>
    <submittedName>
        <fullName evidence="1">Uncharacterized protein</fullName>
    </submittedName>
</protein>
<sequence>MQTLKNKAFRVSIQWNALVRKPLALERGGFTVKQSLKTIYSIKNYGSLSFACFYHFFKSKSVRSIWFSF</sequence>
<evidence type="ECO:0000313" key="2">
    <source>
        <dbReference type="Proteomes" id="UP000002224"/>
    </source>
</evidence>
<name>A0AAI7ZVP6_HELP1</name>
<dbReference type="Proteomes" id="UP000002224">
    <property type="component" value="Chromosome"/>
</dbReference>
<accession>A0AAI7ZVP6</accession>
<gene>
    <name evidence="1" type="ordered locus">KHP_0502</name>
</gene>
<reference evidence="2" key="1">
    <citation type="submission" date="2004-08" db="EMBL/GenBank/DDBJ databases">
        <title>Genome sequence of Helicobacter pylori strain 51.</title>
        <authorList>
            <person name="Kim S."/>
            <person name="Lee W.K."/>
            <person name="Choi S.H."/>
            <person name="Kang S."/>
            <person name="Park H.S."/>
            <person name="Kim Y.S."/>
            <person name="Lee S.G."/>
            <person name="Byun E.Y."/>
            <person name="Jeong J.E."/>
            <person name="Park Y.H."/>
            <person name="Lee E.J."/>
            <person name="Kim J.S."/>
            <person name="Ryu B.D."/>
            <person name="Lee Y.S."/>
            <person name="Hahn Y."/>
            <person name="Yeom Y.I."/>
            <person name="Park S.G."/>
            <person name="Youn H.S."/>
            <person name="Ko G.H."/>
            <person name="Choi M.B."/>
            <person name="Park C.H."/>
            <person name="Lim J.Y."/>
            <person name="Bae D.W."/>
            <person name="Song J.Y."/>
            <person name="Park J.U."/>
            <person name="Kang H.L."/>
            <person name="Baik S.C."/>
            <person name="Cho M.J."/>
            <person name="Yoo H.S."/>
            <person name="Rhee K.H."/>
        </authorList>
    </citation>
    <scope>NUCLEOTIDE SEQUENCE [LARGE SCALE GENOMIC DNA]</scope>
    <source>
        <strain evidence="2">51</strain>
    </source>
</reference>
<dbReference type="AlphaFoldDB" id="A0AAI7ZVP6"/>
<organism evidence="1 2">
    <name type="scientific">Helicobacter pylori (strain 51)</name>
    <dbReference type="NCBI Taxonomy" id="290847"/>
    <lineage>
        <taxon>Bacteria</taxon>
        <taxon>Pseudomonadati</taxon>
        <taxon>Campylobacterota</taxon>
        <taxon>Epsilonproteobacteria</taxon>
        <taxon>Campylobacterales</taxon>
        <taxon>Helicobacteraceae</taxon>
        <taxon>Helicobacter</taxon>
    </lineage>
</organism>
<evidence type="ECO:0000313" key="1">
    <source>
        <dbReference type="EMBL" id="ACX97710.1"/>
    </source>
</evidence>